<evidence type="ECO:0000256" key="3">
    <source>
        <dbReference type="ARBA" id="ARBA00022833"/>
    </source>
</evidence>
<feature type="coiled-coil region" evidence="4">
    <location>
        <begin position="624"/>
        <end position="651"/>
    </location>
</feature>
<dbReference type="SUPFAM" id="SSF50965">
    <property type="entry name" value="Galactose oxidase, central domain"/>
    <property type="match status" value="1"/>
</dbReference>
<dbReference type="Proteomes" id="UP000023152">
    <property type="component" value="Unassembled WGS sequence"/>
</dbReference>
<keyword evidence="3" id="KW-0862">Zinc</keyword>
<evidence type="ECO:0000256" key="4">
    <source>
        <dbReference type="SAM" id="Coils"/>
    </source>
</evidence>
<dbReference type="InterPro" id="IPR003613">
    <property type="entry name" value="Ubox_domain"/>
</dbReference>
<dbReference type="GO" id="GO:0016567">
    <property type="term" value="P:protein ubiquitination"/>
    <property type="evidence" value="ECO:0007669"/>
    <property type="project" value="InterPro"/>
</dbReference>
<gene>
    <name evidence="6" type="ORF">RFI_31603</name>
</gene>
<keyword evidence="6" id="KW-0378">Hydrolase</keyword>
<dbReference type="EMBL" id="ASPP01027770">
    <property type="protein sequence ID" value="ETO05795.1"/>
    <property type="molecule type" value="Genomic_DNA"/>
</dbReference>
<accession>X6LYI6</accession>
<keyword evidence="1" id="KW-0479">Metal-binding</keyword>
<keyword evidence="4" id="KW-0175">Coiled coil</keyword>
<keyword evidence="2" id="KW-0863">Zinc-finger</keyword>
<dbReference type="SMART" id="SM00504">
    <property type="entry name" value="Ubox"/>
    <property type="match status" value="1"/>
</dbReference>
<dbReference type="Gene3D" id="3.30.40.10">
    <property type="entry name" value="Zinc/RING finger domain, C3HC4 (zinc finger)"/>
    <property type="match status" value="1"/>
</dbReference>
<dbReference type="Pfam" id="PF04564">
    <property type="entry name" value="U-box"/>
    <property type="match status" value="1"/>
</dbReference>
<evidence type="ECO:0000256" key="1">
    <source>
        <dbReference type="ARBA" id="ARBA00022723"/>
    </source>
</evidence>
<dbReference type="Pfam" id="PF06220">
    <property type="entry name" value="zf-U1"/>
    <property type="match status" value="1"/>
</dbReference>
<keyword evidence="7" id="KW-1185">Reference proteome</keyword>
<name>X6LYI6_RETFI</name>
<proteinExistence type="predicted"/>
<keyword evidence="6" id="KW-0269">Exonuclease</keyword>
<evidence type="ECO:0000313" key="7">
    <source>
        <dbReference type="Proteomes" id="UP000023152"/>
    </source>
</evidence>
<dbReference type="GO" id="GO:0008270">
    <property type="term" value="F:zinc ion binding"/>
    <property type="evidence" value="ECO:0007669"/>
    <property type="project" value="UniProtKB-KW"/>
</dbReference>
<dbReference type="GO" id="GO:0004842">
    <property type="term" value="F:ubiquitin-protein transferase activity"/>
    <property type="evidence" value="ECO:0007669"/>
    <property type="project" value="InterPro"/>
</dbReference>
<dbReference type="AlphaFoldDB" id="X6LYI6"/>
<dbReference type="InterPro" id="IPR013083">
    <property type="entry name" value="Znf_RING/FYVE/PHD"/>
</dbReference>
<dbReference type="InterPro" id="IPR011043">
    <property type="entry name" value="Gal_Oxase/kelch_b-propeller"/>
</dbReference>
<feature type="domain" description="U-box" evidence="5">
    <location>
        <begin position="816"/>
        <end position="877"/>
    </location>
</feature>
<organism evidence="6 7">
    <name type="scientific">Reticulomyxa filosa</name>
    <dbReference type="NCBI Taxonomy" id="46433"/>
    <lineage>
        <taxon>Eukaryota</taxon>
        <taxon>Sar</taxon>
        <taxon>Rhizaria</taxon>
        <taxon>Retaria</taxon>
        <taxon>Foraminifera</taxon>
        <taxon>Monothalamids</taxon>
        <taxon>Reticulomyxidae</taxon>
        <taxon>Reticulomyxa</taxon>
    </lineage>
</organism>
<evidence type="ECO:0000259" key="5">
    <source>
        <dbReference type="SMART" id="SM00504"/>
    </source>
</evidence>
<dbReference type="GO" id="GO:0004527">
    <property type="term" value="F:exonuclease activity"/>
    <property type="evidence" value="ECO:0007669"/>
    <property type="project" value="UniProtKB-KW"/>
</dbReference>
<protein>
    <submittedName>
        <fullName evidence="6">Exonuclease</fullName>
    </submittedName>
</protein>
<comment type="caution">
    <text evidence="6">The sequence shown here is derived from an EMBL/GenBank/DDBJ whole genome shotgun (WGS) entry which is preliminary data.</text>
</comment>
<keyword evidence="6" id="KW-0540">Nuclease</keyword>
<dbReference type="SUPFAM" id="SSF57850">
    <property type="entry name" value="RING/U-box"/>
    <property type="match status" value="1"/>
</dbReference>
<evidence type="ECO:0000256" key="2">
    <source>
        <dbReference type="ARBA" id="ARBA00022771"/>
    </source>
</evidence>
<evidence type="ECO:0000313" key="6">
    <source>
        <dbReference type="EMBL" id="ETO05795.1"/>
    </source>
</evidence>
<dbReference type="Gene3D" id="3.30.160.60">
    <property type="entry name" value="Classic Zinc Finger"/>
    <property type="match status" value="1"/>
</dbReference>
<dbReference type="InterPro" id="IPR013085">
    <property type="entry name" value="U1-CZ_Znf_C2H2"/>
</dbReference>
<sequence length="882" mass="103563">MTDTWKQNPRYYCKICDCWLDAKADIIGYHEQGLIHQSNVAHMLQQINRDKNNNANASASGNTNTSANASKYEFGFGQWETEKNDEDDGNDNENVNDVLSHRNRKRNQTEMKKHECRIIAANDSLPIHKKRQRMCGLPIEETKNQKDVNIWQDYVLPDDSTYRRTVQYQQEHKNDDTSISYQMARHANNMLNSLKIFNSEPELPIQFTHTQCISFNDELLICGGFGTNECYSYHIKKKQYKYICSYPNDVQLNMHSVVRLFHLGASDDEMHLLSFGGQGINAKKHTFLIHYKSVWGNNIINTGPYQYFNNWIRLDESHVIGKEEENLIGARGLLGGINNDLLFIIHPPCIIKVINLNTMDCISINIMDNNVINYDCFIHLTDNNEKVENNFILFCDHKVLLIKYDEKSRHFDYEQLLDYVKFDITFNSFVSIHDFVFLFGGIDNTKIEYIDSVYKYSMKSRTLDKCNIKLPIKSSSSFAILNNDYSCVHVIGGSDCNTKVHFSTNLEKLFEISELINISKLYEKIEKENETPYPIRFIESEEIENQIKMQEIKVFENKWKELDEEERICFDEMNWLDIWSYDGKFNEMKEKLYNDMYYTASAITKLVGYKLPLKTDINDRKKDLTTISEKKENIQKEIAKIKTKATELKDEINKKILTYVNYMMQYNNLFLIKRKTEKEERQIEQSMNAIKQIFDADEKALENFNVLNYKLKTLLEENDNLIKKNWDEFEKRWYKWNPQDTAIFLGHTLHFKKKTMTNCVAITEQNQISGINLLYMKAKDLTDNFSFIDQNSANMVCDAFLKISRKYIINQCIPGKYICPLSKLIMKEPVIALDGQTYDRKSITDKYRTISNYHSLIEDGNLKIYPNFALQKEIQEFLNPTK</sequence>
<dbReference type="OrthoDB" id="10064100at2759"/>
<reference evidence="6 7" key="1">
    <citation type="journal article" date="2013" name="Curr. Biol.">
        <title>The Genome of the Foraminiferan Reticulomyxa filosa.</title>
        <authorList>
            <person name="Glockner G."/>
            <person name="Hulsmann N."/>
            <person name="Schleicher M."/>
            <person name="Noegel A.A."/>
            <person name="Eichinger L."/>
            <person name="Gallinger C."/>
            <person name="Pawlowski J."/>
            <person name="Sierra R."/>
            <person name="Euteneuer U."/>
            <person name="Pillet L."/>
            <person name="Moustafa A."/>
            <person name="Platzer M."/>
            <person name="Groth M."/>
            <person name="Szafranski K."/>
            <person name="Schliwa M."/>
        </authorList>
    </citation>
    <scope>NUCLEOTIDE SEQUENCE [LARGE SCALE GENOMIC DNA]</scope>
</reference>